<dbReference type="AlphaFoldDB" id="S6BCL4"/>
<dbReference type="EMBL" id="AB713429">
    <property type="protein sequence ID" value="BAN63789.1"/>
    <property type="molecule type" value="Genomic_DNA"/>
</dbReference>
<evidence type="ECO:0000313" key="1">
    <source>
        <dbReference type="EMBL" id="BAN63789.1"/>
    </source>
</evidence>
<accession>S6BCL4</accession>
<organism evidence="1">
    <name type="scientific">Bifidobacterium catenulatum subsp. kashiwanohense</name>
    <dbReference type="NCBI Taxonomy" id="630129"/>
    <lineage>
        <taxon>Bacteria</taxon>
        <taxon>Bacillati</taxon>
        <taxon>Actinomycetota</taxon>
        <taxon>Actinomycetes</taxon>
        <taxon>Bifidobacteriales</taxon>
        <taxon>Bifidobacteriaceae</taxon>
        <taxon>Bifidobacterium</taxon>
    </lineage>
</organism>
<reference evidence="1" key="1">
    <citation type="journal article" date="2014" name="Anim. Sci. J.">
        <title>Complete sequence analysis of two cryptic plasmids from Bifidobacterium kashiwanohense?JCM 15439 (type strain) isolated from healthy infant feces.</title>
        <authorList>
            <person name="Takahata M."/>
            <person name="Toh H."/>
            <person name="Nakano A."/>
            <person name="Takagi M."/>
            <person name="Murakami M."/>
            <person name="Ishii Y."/>
            <person name="Takizawa T."/>
            <person name="Tanabe S."/>
            <person name="Morita H."/>
        </authorList>
    </citation>
    <scope>NUCLEOTIDE SEQUENCE</scope>
    <source>
        <strain evidence="1">JCM 15439</strain>
        <plasmid evidence="1">pBBKW-2</plasmid>
    </source>
</reference>
<geneLocation type="plasmid" evidence="1">
    <name>pBBKW-2</name>
</geneLocation>
<protein>
    <recommendedName>
        <fullName evidence="2">Type II toxin-antitoxin system RelE/ParE family toxin</fullName>
    </recommendedName>
</protein>
<name>S6BCL4_9BIFI</name>
<evidence type="ECO:0008006" key="2">
    <source>
        <dbReference type="Google" id="ProtNLM"/>
    </source>
</evidence>
<keyword evidence="1" id="KW-0614">Plasmid</keyword>
<proteinExistence type="predicted"/>
<sequence length="95" mass="11073">MSRVVLMRIQVLDRVMERHPELSEKDVVTAFRSVMVDAERESGAWMAIGLDGRGRNVEMLYRAVGDLVVIYHAFTPPTKKFRREIDRLRGDRRTL</sequence>